<organism evidence="2 3">
    <name type="scientific">Paucibacter sediminis</name>
    <dbReference type="NCBI Taxonomy" id="3019553"/>
    <lineage>
        <taxon>Bacteria</taxon>
        <taxon>Pseudomonadati</taxon>
        <taxon>Pseudomonadota</taxon>
        <taxon>Betaproteobacteria</taxon>
        <taxon>Burkholderiales</taxon>
        <taxon>Sphaerotilaceae</taxon>
        <taxon>Roseateles</taxon>
    </lineage>
</organism>
<dbReference type="PROSITE" id="PS51257">
    <property type="entry name" value="PROKAR_LIPOPROTEIN"/>
    <property type="match status" value="1"/>
</dbReference>
<keyword evidence="1" id="KW-0732">Signal</keyword>
<keyword evidence="3" id="KW-1185">Reference proteome</keyword>
<reference evidence="2" key="1">
    <citation type="submission" date="2023-01" db="EMBL/GenBank/DDBJ databases">
        <title>Whole genome sequence of Paucibacter sp. S2-9 isolated from pond sediment.</title>
        <authorList>
            <person name="Jung J.Y."/>
        </authorList>
    </citation>
    <scope>NUCLEOTIDE SEQUENCE</scope>
    <source>
        <strain evidence="2">S2-9</strain>
    </source>
</reference>
<evidence type="ECO:0000313" key="3">
    <source>
        <dbReference type="Proteomes" id="UP001177769"/>
    </source>
</evidence>
<evidence type="ECO:0000313" key="2">
    <source>
        <dbReference type="EMBL" id="WIT14310.1"/>
    </source>
</evidence>
<feature type="chain" id="PRO_5041639393" evidence="1">
    <location>
        <begin position="31"/>
        <end position="125"/>
    </location>
</feature>
<dbReference type="RefSeq" id="WP_285235438.1">
    <property type="nucleotide sequence ID" value="NZ_CP116346.1"/>
</dbReference>
<dbReference type="AlphaFoldDB" id="A0AA95NFE9"/>
<name>A0AA95NFE9_9BURK</name>
<dbReference type="EMBL" id="CP116346">
    <property type="protein sequence ID" value="WIT14310.1"/>
    <property type="molecule type" value="Genomic_DNA"/>
</dbReference>
<evidence type="ECO:0000256" key="1">
    <source>
        <dbReference type="SAM" id="SignalP"/>
    </source>
</evidence>
<dbReference type="Proteomes" id="UP001177769">
    <property type="component" value="Chromosome"/>
</dbReference>
<feature type="signal peptide" evidence="1">
    <location>
        <begin position="1"/>
        <end position="30"/>
    </location>
</feature>
<proteinExistence type="predicted"/>
<dbReference type="KEGG" id="pais:PFX98_12010"/>
<gene>
    <name evidence="2" type="ORF">PFX98_12010</name>
</gene>
<protein>
    <submittedName>
        <fullName evidence="2">Uncharacterized protein</fullName>
    </submittedName>
</protein>
<accession>A0AA95NFE9</accession>
<sequence length="125" mass="13156">MAISKGLRRWLSGALMVAMLFMQLATAAYACPQLQQRKNMPDCQGMAAMADPAQPQLCKAHCTQAAQASAAHALPDLQCNPAGLLLVQPLPAAPAPGLQLLQRAAPPASHPGDPPLYLALLILRN</sequence>